<keyword evidence="3" id="KW-1185">Reference proteome</keyword>
<dbReference type="PROSITE" id="PS51819">
    <property type="entry name" value="VOC"/>
    <property type="match status" value="1"/>
</dbReference>
<dbReference type="InterPro" id="IPR004360">
    <property type="entry name" value="Glyas_Fos-R_dOase_dom"/>
</dbReference>
<dbReference type="Proteomes" id="UP000601223">
    <property type="component" value="Unassembled WGS sequence"/>
</dbReference>
<dbReference type="InterPro" id="IPR037523">
    <property type="entry name" value="VOC_core"/>
</dbReference>
<dbReference type="Pfam" id="PF00903">
    <property type="entry name" value="Glyoxalase"/>
    <property type="match status" value="1"/>
</dbReference>
<name>A0A8J3JPB9_9ACTN</name>
<feature type="domain" description="VOC" evidence="1">
    <location>
        <begin position="64"/>
        <end position="209"/>
    </location>
</feature>
<evidence type="ECO:0000313" key="3">
    <source>
        <dbReference type="Proteomes" id="UP000601223"/>
    </source>
</evidence>
<gene>
    <name evidence="2" type="ORF">Cba03nite_57610</name>
</gene>
<accession>A0A8J3JPB9</accession>
<comment type="caution">
    <text evidence="2">The sequence shown here is derived from an EMBL/GenBank/DDBJ whole genome shotgun (WGS) entry which is preliminary data.</text>
</comment>
<dbReference type="InterPro" id="IPR029068">
    <property type="entry name" value="Glyas_Bleomycin-R_OHBP_Dase"/>
</dbReference>
<dbReference type="AlphaFoldDB" id="A0A8J3JPB9"/>
<sequence>MLAIATVHLRAGFGGPAPLTASGGNVANTRICSYHPQAPALKASIGRSAIRAARRGRTISVDLKLEVIVLPVTDVDRARAFYEAAGFRLDLDKAPTEDWRAVHLTPPGSECSIMFGKGLTSAEPGSIQGLYLVVADIEQARGELVGRGIQVSEVFHDGGGLVFHGHEGGDVTHRAPQARLTGPHPERADYGSFATFRDPDGNGWVLQEVRKRAPGR</sequence>
<proteinExistence type="predicted"/>
<protein>
    <recommendedName>
        <fullName evidence="1">VOC domain-containing protein</fullName>
    </recommendedName>
</protein>
<evidence type="ECO:0000313" key="2">
    <source>
        <dbReference type="EMBL" id="GIF84412.1"/>
    </source>
</evidence>
<dbReference type="EMBL" id="BONF01000037">
    <property type="protein sequence ID" value="GIF84412.1"/>
    <property type="molecule type" value="Genomic_DNA"/>
</dbReference>
<dbReference type="SUPFAM" id="SSF54593">
    <property type="entry name" value="Glyoxalase/Bleomycin resistance protein/Dihydroxybiphenyl dioxygenase"/>
    <property type="match status" value="1"/>
</dbReference>
<evidence type="ECO:0000259" key="1">
    <source>
        <dbReference type="PROSITE" id="PS51819"/>
    </source>
</evidence>
<dbReference type="Gene3D" id="3.10.180.10">
    <property type="entry name" value="2,3-Dihydroxybiphenyl 1,2-Dioxygenase, domain 1"/>
    <property type="match status" value="1"/>
</dbReference>
<organism evidence="2 3">
    <name type="scientific">Catellatospora bangladeshensis</name>
    <dbReference type="NCBI Taxonomy" id="310355"/>
    <lineage>
        <taxon>Bacteria</taxon>
        <taxon>Bacillati</taxon>
        <taxon>Actinomycetota</taxon>
        <taxon>Actinomycetes</taxon>
        <taxon>Micromonosporales</taxon>
        <taxon>Micromonosporaceae</taxon>
        <taxon>Catellatospora</taxon>
    </lineage>
</organism>
<reference evidence="2 3" key="1">
    <citation type="submission" date="2021-01" db="EMBL/GenBank/DDBJ databases">
        <title>Whole genome shotgun sequence of Catellatospora bangladeshensis NBRC 107357.</title>
        <authorList>
            <person name="Komaki H."/>
            <person name="Tamura T."/>
        </authorList>
    </citation>
    <scope>NUCLEOTIDE SEQUENCE [LARGE SCALE GENOMIC DNA]</scope>
    <source>
        <strain evidence="2 3">NBRC 107357</strain>
    </source>
</reference>